<name>A0A154P9A2_DUFNO</name>
<dbReference type="EMBL" id="KQ434849">
    <property type="protein sequence ID" value="KZC08516.1"/>
    <property type="molecule type" value="Genomic_DNA"/>
</dbReference>
<evidence type="ECO:0000313" key="1">
    <source>
        <dbReference type="EMBL" id="KZC08516.1"/>
    </source>
</evidence>
<sequence length="61" mass="6737">MVICSPILLNINLSSTAYVTGTICYLVCGWSLEGGNLMLELLYPENGKNLGLQVLDGLRWY</sequence>
<dbReference type="AlphaFoldDB" id="A0A154P9A2"/>
<keyword evidence="2" id="KW-1185">Reference proteome</keyword>
<organism evidence="1 2">
    <name type="scientific">Dufourea novaeangliae</name>
    <name type="common">Sweat bee</name>
    <dbReference type="NCBI Taxonomy" id="178035"/>
    <lineage>
        <taxon>Eukaryota</taxon>
        <taxon>Metazoa</taxon>
        <taxon>Ecdysozoa</taxon>
        <taxon>Arthropoda</taxon>
        <taxon>Hexapoda</taxon>
        <taxon>Insecta</taxon>
        <taxon>Pterygota</taxon>
        <taxon>Neoptera</taxon>
        <taxon>Endopterygota</taxon>
        <taxon>Hymenoptera</taxon>
        <taxon>Apocrita</taxon>
        <taxon>Aculeata</taxon>
        <taxon>Apoidea</taxon>
        <taxon>Anthophila</taxon>
        <taxon>Halictidae</taxon>
        <taxon>Rophitinae</taxon>
        <taxon>Dufourea</taxon>
    </lineage>
</organism>
<protein>
    <submittedName>
        <fullName evidence="1">Uncharacterized protein</fullName>
    </submittedName>
</protein>
<reference evidence="1 2" key="1">
    <citation type="submission" date="2015-07" db="EMBL/GenBank/DDBJ databases">
        <title>The genome of Dufourea novaeangliae.</title>
        <authorList>
            <person name="Pan H."/>
            <person name="Kapheim K."/>
        </authorList>
    </citation>
    <scope>NUCLEOTIDE SEQUENCE [LARGE SCALE GENOMIC DNA]</scope>
    <source>
        <strain evidence="1">0120121106</strain>
        <tissue evidence="1">Whole body</tissue>
    </source>
</reference>
<dbReference type="Proteomes" id="UP000076502">
    <property type="component" value="Unassembled WGS sequence"/>
</dbReference>
<accession>A0A154P9A2</accession>
<evidence type="ECO:0000313" key="2">
    <source>
        <dbReference type="Proteomes" id="UP000076502"/>
    </source>
</evidence>
<gene>
    <name evidence="1" type="ORF">WN55_10834</name>
</gene>
<proteinExistence type="predicted"/>